<keyword evidence="2" id="KW-1185">Reference proteome</keyword>
<evidence type="ECO:0000313" key="2">
    <source>
        <dbReference type="Proteomes" id="UP001058860"/>
    </source>
</evidence>
<proteinExistence type="predicted"/>
<gene>
    <name evidence="1" type="ORF">LRS13_22760</name>
</gene>
<dbReference type="Proteomes" id="UP001058860">
    <property type="component" value="Chromosome"/>
</dbReference>
<reference evidence="2" key="1">
    <citation type="submission" date="2021-11" db="EMBL/GenBank/DDBJ databases">
        <title>Cultivation dependent microbiological survey of springs from the worlds oldest radium mine currently devoted to the extraction of radon-saturated water.</title>
        <authorList>
            <person name="Kapinusova G."/>
            <person name="Smrhova T."/>
            <person name="Strejcek M."/>
            <person name="Suman J."/>
            <person name="Jani K."/>
            <person name="Pajer P."/>
            <person name="Uhlik O."/>
        </authorList>
    </citation>
    <scope>NUCLEOTIDE SEQUENCE [LARGE SCALE GENOMIC DNA]</scope>
    <source>
        <strain evidence="2">J379</strain>
    </source>
</reference>
<evidence type="ECO:0000313" key="1">
    <source>
        <dbReference type="EMBL" id="UUY03458.1"/>
    </source>
</evidence>
<protein>
    <submittedName>
        <fullName evidence="1">Uncharacterized protein</fullName>
    </submittedName>
</protein>
<sequence>MGAITAPKLDTMSIPGIVDGRAARASLRSQLRHLERELAQLMAEGFSDPGDRRVIEQSAEHRRAHLPTFAELVCQRDALIARVAEERTHRAARRTEIARTRAFLEEVRRAPERHPYVRIPRADLGEPGCGSYQVRPKLGIIGMLAGWWQVKLSSGCP</sequence>
<dbReference type="EMBL" id="CP088295">
    <property type="protein sequence ID" value="UUY03458.1"/>
    <property type="molecule type" value="Genomic_DNA"/>
</dbReference>
<organism evidence="1 2">
    <name type="scientific">Svornostia abyssi</name>
    <dbReference type="NCBI Taxonomy" id="2898438"/>
    <lineage>
        <taxon>Bacteria</taxon>
        <taxon>Bacillati</taxon>
        <taxon>Actinomycetota</taxon>
        <taxon>Thermoleophilia</taxon>
        <taxon>Solirubrobacterales</taxon>
        <taxon>Baekduiaceae</taxon>
        <taxon>Svornostia</taxon>
    </lineage>
</organism>
<dbReference type="RefSeq" id="WP_353863963.1">
    <property type="nucleotide sequence ID" value="NZ_CP088295.1"/>
</dbReference>
<name>A0ABY5PFN3_9ACTN</name>
<accession>A0ABY5PFN3</accession>